<dbReference type="EMBL" id="RRYP01009395">
    <property type="protein sequence ID" value="TNV79097.1"/>
    <property type="molecule type" value="Genomic_DNA"/>
</dbReference>
<keyword evidence="1" id="KW-0175">Coiled coil</keyword>
<evidence type="ECO:0000313" key="3">
    <source>
        <dbReference type="EMBL" id="TNV79097.1"/>
    </source>
</evidence>
<feature type="coiled-coil region" evidence="1">
    <location>
        <begin position="183"/>
        <end position="231"/>
    </location>
</feature>
<protein>
    <submittedName>
        <fullName evidence="3">Uncharacterized protein</fullName>
    </submittedName>
</protein>
<comment type="caution">
    <text evidence="3">The sequence shown here is derived from an EMBL/GenBank/DDBJ whole genome shotgun (WGS) entry which is preliminary data.</text>
</comment>
<sequence length="484" mass="55658">MSINHDAVQSTLQSNSQEESKSADAPSKLVTAAPKSVLISDNRQSSFKRASFSQQVLEQEELRKRGSLKPKTDHLQTIQAATLSQRGVHKLKTMPSQEDISQEIKSFFVTKPPLPIQQEEQKELTESAKDHMRESFSQFTLQRDHTPTKPKQTQLSPFIAQMMQKQAAADPEQEKRQSLIQQIREKQKRIEEVKAFISEQQAKIEKYQRLNNELEEELQDVNEIVEEKISGKTQKKRESSDRLEQATKIYHDELFLSEGYLQSFLAMRNLIIKYPTEPSEMSIENFKLELVYQCQASYDFLLPLRLRLISRDLFTHLQKSNQFFVKLERAPSSDDDDISLVQDPSLVEQPSSSSQDDEDKRYIALAFQKVGGLCDIGEIIREANNGVVKQCLLQTQAYYPYTHEYVFDYTWPNSPLKAFLDSVIASFEKSVEALMLRQKEEKDQSEERISMVPCQLIHEARDTSDEVNSPVPEAACDIIKQSPI</sequence>
<feature type="region of interest" description="Disordered" evidence="2">
    <location>
        <begin position="1"/>
        <end position="31"/>
    </location>
</feature>
<feature type="region of interest" description="Disordered" evidence="2">
    <location>
        <begin position="333"/>
        <end position="358"/>
    </location>
</feature>
<reference evidence="3" key="1">
    <citation type="submission" date="2019-06" db="EMBL/GenBank/DDBJ databases">
        <authorList>
            <person name="Zheng W."/>
        </authorList>
    </citation>
    <scope>NUCLEOTIDE SEQUENCE</scope>
    <source>
        <strain evidence="3">QDHG01</strain>
    </source>
</reference>
<feature type="compositionally biased region" description="Polar residues" evidence="2">
    <location>
        <begin position="1"/>
        <end position="17"/>
    </location>
</feature>
<accession>A0A8J8T1T0</accession>
<name>A0A8J8T1T0_HALGN</name>
<keyword evidence="4" id="KW-1185">Reference proteome</keyword>
<organism evidence="3 4">
    <name type="scientific">Halteria grandinella</name>
    <dbReference type="NCBI Taxonomy" id="5974"/>
    <lineage>
        <taxon>Eukaryota</taxon>
        <taxon>Sar</taxon>
        <taxon>Alveolata</taxon>
        <taxon>Ciliophora</taxon>
        <taxon>Intramacronucleata</taxon>
        <taxon>Spirotrichea</taxon>
        <taxon>Stichotrichia</taxon>
        <taxon>Sporadotrichida</taxon>
        <taxon>Halteriidae</taxon>
        <taxon>Halteria</taxon>
    </lineage>
</organism>
<evidence type="ECO:0000313" key="4">
    <source>
        <dbReference type="Proteomes" id="UP000785679"/>
    </source>
</evidence>
<dbReference type="AlphaFoldDB" id="A0A8J8T1T0"/>
<proteinExistence type="predicted"/>
<dbReference type="Proteomes" id="UP000785679">
    <property type="component" value="Unassembled WGS sequence"/>
</dbReference>
<evidence type="ECO:0000256" key="1">
    <source>
        <dbReference type="SAM" id="Coils"/>
    </source>
</evidence>
<gene>
    <name evidence="3" type="ORF">FGO68_gene14765</name>
</gene>
<evidence type="ECO:0000256" key="2">
    <source>
        <dbReference type="SAM" id="MobiDB-lite"/>
    </source>
</evidence>